<feature type="chain" id="PRO_5041259408" evidence="3">
    <location>
        <begin position="26"/>
        <end position="539"/>
    </location>
</feature>
<reference evidence="5" key="1">
    <citation type="submission" date="2023-03" db="EMBL/GenBank/DDBJ databases">
        <authorList>
            <person name="Steffen K."/>
            <person name="Cardenas P."/>
        </authorList>
    </citation>
    <scope>NUCLEOTIDE SEQUENCE</scope>
</reference>
<dbReference type="SUPFAM" id="SSF54695">
    <property type="entry name" value="POZ domain"/>
    <property type="match status" value="1"/>
</dbReference>
<dbReference type="PANTHER" id="PTHR22872">
    <property type="entry name" value="BTK-BINDING PROTEIN-RELATED"/>
    <property type="match status" value="1"/>
</dbReference>
<dbReference type="Pfam" id="PF00415">
    <property type="entry name" value="RCC1"/>
    <property type="match status" value="5"/>
</dbReference>
<dbReference type="EMBL" id="CASHTH010000212">
    <property type="protein sequence ID" value="CAI7994400.1"/>
    <property type="molecule type" value="Genomic_DNA"/>
</dbReference>
<keyword evidence="3" id="KW-0732">Signal</keyword>
<evidence type="ECO:0000256" key="2">
    <source>
        <dbReference type="PROSITE-ProRule" id="PRU00235"/>
    </source>
</evidence>
<comment type="caution">
    <text evidence="5">The sequence shown here is derived from an EMBL/GenBank/DDBJ whole genome shotgun (WGS) entry which is preliminary data.</text>
</comment>
<organism evidence="5 6">
    <name type="scientific">Geodia barretti</name>
    <name type="common">Barrett's horny sponge</name>
    <dbReference type="NCBI Taxonomy" id="519541"/>
    <lineage>
        <taxon>Eukaryota</taxon>
        <taxon>Metazoa</taxon>
        <taxon>Porifera</taxon>
        <taxon>Demospongiae</taxon>
        <taxon>Heteroscleromorpha</taxon>
        <taxon>Tetractinellida</taxon>
        <taxon>Astrophorina</taxon>
        <taxon>Geodiidae</taxon>
        <taxon>Geodia</taxon>
    </lineage>
</organism>
<dbReference type="InterPro" id="IPR009091">
    <property type="entry name" value="RCC1/BLIP-II"/>
</dbReference>
<dbReference type="PRINTS" id="PR00633">
    <property type="entry name" value="RCCNDNSATION"/>
</dbReference>
<feature type="signal peptide" evidence="3">
    <location>
        <begin position="1"/>
        <end position="25"/>
    </location>
</feature>
<evidence type="ECO:0000256" key="1">
    <source>
        <dbReference type="ARBA" id="ARBA00022737"/>
    </source>
</evidence>
<gene>
    <name evidence="5" type="ORF">GBAR_LOCUS1439</name>
</gene>
<name>A0AA35QXD2_GEOBA</name>
<feature type="repeat" description="RCC1" evidence="2">
    <location>
        <begin position="258"/>
        <end position="308"/>
    </location>
</feature>
<dbReference type="CDD" id="cd18298">
    <property type="entry name" value="BTB_POZ_RCBTB1_2"/>
    <property type="match status" value="1"/>
</dbReference>
<feature type="repeat" description="RCC1" evidence="2">
    <location>
        <begin position="206"/>
        <end position="257"/>
    </location>
</feature>
<dbReference type="Gene3D" id="2.130.10.30">
    <property type="entry name" value="Regulator of chromosome condensation 1/beta-lactamase-inhibitor protein II"/>
    <property type="match status" value="2"/>
</dbReference>
<keyword evidence="6" id="KW-1185">Reference proteome</keyword>
<dbReference type="InterPro" id="IPR000210">
    <property type="entry name" value="BTB/POZ_dom"/>
</dbReference>
<evidence type="ECO:0000256" key="3">
    <source>
        <dbReference type="SAM" id="SignalP"/>
    </source>
</evidence>
<feature type="repeat" description="RCC1" evidence="2">
    <location>
        <begin position="152"/>
        <end position="205"/>
    </location>
</feature>
<feature type="domain" description="BTB" evidence="4">
    <location>
        <begin position="376"/>
        <end position="444"/>
    </location>
</feature>
<feature type="repeat" description="RCC1" evidence="2">
    <location>
        <begin position="43"/>
        <end position="95"/>
    </location>
</feature>
<dbReference type="PROSITE" id="PS00626">
    <property type="entry name" value="RCC1_2"/>
    <property type="match status" value="2"/>
</dbReference>
<sequence>MELPKLSRWPVFSLLSLDFLQSVRLGCVFGSAGNEAVVVCVNSDVYALGSNTNGCLGVGDLRSSLQPRKVDALCGKGIVHLAYGSGPHVVALTSSGDIYSWGHNGYGQLGLGASVTTGQGTIPRKLSGSFSGVKIASVSCGGHHTVAVTASGEVYSWGYNNCGQLGTGDTVNYTAPKRVEGGALGTVRCVSTSCGSACSFAISQQGELFCWGYNGNGQLGISNNTNQTLPCKARMPESTPIIQVACGASHTMCLSDEGLLLTWGSNTCGQLGTGNKTNSSTPTHTAGDIDRLVEIAAVHNSNISAASVVSGKVYMWGVCRGQNVLSPMETNFSSLDEVFACFASPPCTWKPLSLESDDSSGLVSCIAGRFNDPNTSDVAFVVEGKKIHVHKAILRMRCEYFNSMFQQGRWNEAEKDAIEIQQFSYGVYHSFLKYLYTDSVDSATTEETVELLHLSDSYCERQLKRACEKILWQSVSVENVTGLIAVADKYKAESLMDYCFKFAYQHMTQVALSGGFAELDGALAKQLTVKAAEMGIFKT</sequence>
<dbReference type="InterPro" id="IPR011333">
    <property type="entry name" value="SKP1/BTB/POZ_sf"/>
</dbReference>
<evidence type="ECO:0000259" key="4">
    <source>
        <dbReference type="PROSITE" id="PS50097"/>
    </source>
</evidence>
<dbReference type="SMART" id="SM00225">
    <property type="entry name" value="BTB"/>
    <property type="match status" value="1"/>
</dbReference>
<accession>A0AA35QXD2</accession>
<evidence type="ECO:0000313" key="5">
    <source>
        <dbReference type="EMBL" id="CAI7994400.1"/>
    </source>
</evidence>
<proteinExistence type="predicted"/>
<dbReference type="Pfam" id="PF00651">
    <property type="entry name" value="BTB"/>
    <property type="match status" value="1"/>
</dbReference>
<dbReference type="PROSITE" id="PS50097">
    <property type="entry name" value="BTB"/>
    <property type="match status" value="1"/>
</dbReference>
<dbReference type="SUPFAM" id="SSF50985">
    <property type="entry name" value="RCC1/BLIP-II"/>
    <property type="match status" value="1"/>
</dbReference>
<dbReference type="Gene3D" id="3.30.710.10">
    <property type="entry name" value="Potassium Channel Kv1.1, Chain A"/>
    <property type="match status" value="1"/>
</dbReference>
<dbReference type="InterPro" id="IPR051625">
    <property type="entry name" value="Signaling_Regulatory_Domain"/>
</dbReference>
<dbReference type="PROSITE" id="PS50012">
    <property type="entry name" value="RCC1_3"/>
    <property type="match status" value="5"/>
</dbReference>
<evidence type="ECO:0000313" key="6">
    <source>
        <dbReference type="Proteomes" id="UP001174909"/>
    </source>
</evidence>
<dbReference type="PANTHER" id="PTHR22872:SF10">
    <property type="entry name" value="ULTRAVIOLET-B RECEPTOR UVR8"/>
    <property type="match status" value="1"/>
</dbReference>
<feature type="repeat" description="RCC1" evidence="2">
    <location>
        <begin position="96"/>
        <end position="151"/>
    </location>
</feature>
<keyword evidence="1" id="KW-0677">Repeat</keyword>
<dbReference type="AlphaFoldDB" id="A0AA35QXD2"/>
<dbReference type="InterPro" id="IPR000408">
    <property type="entry name" value="Reg_chr_condens"/>
</dbReference>
<protein>
    <submittedName>
        <fullName evidence="5">RCC1 and BTB domain-containing protein 1</fullName>
    </submittedName>
</protein>
<dbReference type="Proteomes" id="UP001174909">
    <property type="component" value="Unassembled WGS sequence"/>
</dbReference>